<dbReference type="EMBL" id="JBHUIP010000012">
    <property type="protein sequence ID" value="MFD2264193.1"/>
    <property type="molecule type" value="Genomic_DNA"/>
</dbReference>
<sequence length="124" mass="12837">MAAAANLCLMLGLAAAPEVIGSAATLSWTHSIEKTLWTEHWLATPDGLVLDAASVQGSGAGMEPPDGSILKDGAWHWRPTVPPQSELTLGNAGVTAPWRLCPDGGSCRDLVAPAGEPIKLFPCP</sequence>
<gene>
    <name evidence="2" type="ORF">ACFSM5_14925</name>
</gene>
<name>A0ABW5DSQ4_9PROT</name>
<reference evidence="3" key="1">
    <citation type="journal article" date="2019" name="Int. J. Syst. Evol. Microbiol.">
        <title>The Global Catalogue of Microorganisms (GCM) 10K type strain sequencing project: providing services to taxonomists for standard genome sequencing and annotation.</title>
        <authorList>
            <consortium name="The Broad Institute Genomics Platform"/>
            <consortium name="The Broad Institute Genome Sequencing Center for Infectious Disease"/>
            <person name="Wu L."/>
            <person name="Ma J."/>
        </authorList>
    </citation>
    <scope>NUCLEOTIDE SEQUENCE [LARGE SCALE GENOMIC DNA]</scope>
    <source>
        <strain evidence="3">CGMCC 1.19062</strain>
    </source>
</reference>
<feature type="chain" id="PRO_5045890714" evidence="1">
    <location>
        <begin position="17"/>
        <end position="124"/>
    </location>
</feature>
<dbReference type="RefSeq" id="WP_379877243.1">
    <property type="nucleotide sequence ID" value="NZ_JBHUIP010000012.1"/>
</dbReference>
<dbReference type="Pfam" id="PF08905">
    <property type="entry name" value="DUF1850"/>
    <property type="match status" value="1"/>
</dbReference>
<keyword evidence="1" id="KW-0732">Signal</keyword>
<evidence type="ECO:0000256" key="1">
    <source>
        <dbReference type="SAM" id="SignalP"/>
    </source>
</evidence>
<dbReference type="InterPro" id="IPR015001">
    <property type="entry name" value="DUF1850"/>
</dbReference>
<feature type="signal peptide" evidence="1">
    <location>
        <begin position="1"/>
        <end position="16"/>
    </location>
</feature>
<dbReference type="Proteomes" id="UP001597295">
    <property type="component" value="Unassembled WGS sequence"/>
</dbReference>
<evidence type="ECO:0000313" key="3">
    <source>
        <dbReference type="Proteomes" id="UP001597295"/>
    </source>
</evidence>
<protein>
    <submittedName>
        <fullName evidence="2">DUF1850 domain-containing protein</fullName>
    </submittedName>
</protein>
<accession>A0ABW5DSQ4</accession>
<organism evidence="2 3">
    <name type="scientific">Lacibacterium aquatile</name>
    <dbReference type="NCBI Taxonomy" id="1168082"/>
    <lineage>
        <taxon>Bacteria</taxon>
        <taxon>Pseudomonadati</taxon>
        <taxon>Pseudomonadota</taxon>
        <taxon>Alphaproteobacteria</taxon>
        <taxon>Rhodospirillales</taxon>
        <taxon>Rhodospirillaceae</taxon>
    </lineage>
</organism>
<keyword evidence="3" id="KW-1185">Reference proteome</keyword>
<evidence type="ECO:0000313" key="2">
    <source>
        <dbReference type="EMBL" id="MFD2264193.1"/>
    </source>
</evidence>
<proteinExistence type="predicted"/>
<comment type="caution">
    <text evidence="2">The sequence shown here is derived from an EMBL/GenBank/DDBJ whole genome shotgun (WGS) entry which is preliminary data.</text>
</comment>